<evidence type="ECO:0000256" key="1">
    <source>
        <dbReference type="SAM" id="MobiDB-lite"/>
    </source>
</evidence>
<evidence type="ECO:0000313" key="3">
    <source>
        <dbReference type="Proteomes" id="UP000075635"/>
    </source>
</evidence>
<accession>A0A150QRC9</accession>
<comment type="caution">
    <text evidence="2">The sequence shown here is derived from an EMBL/GenBank/DDBJ whole genome shotgun (WGS) entry which is preliminary data.</text>
</comment>
<gene>
    <name evidence="2" type="ORF">BE17_10595</name>
</gene>
<dbReference type="EMBL" id="JEMB01003581">
    <property type="protein sequence ID" value="KYF70504.1"/>
    <property type="molecule type" value="Genomic_DNA"/>
</dbReference>
<feature type="compositionally biased region" description="Polar residues" evidence="1">
    <location>
        <begin position="75"/>
        <end position="86"/>
    </location>
</feature>
<name>A0A150QRC9_SORCE</name>
<reference evidence="2 3" key="1">
    <citation type="submission" date="2014-02" db="EMBL/GenBank/DDBJ databases">
        <title>The small core and large imbalanced accessory genome model reveals a collaborative survival strategy of Sorangium cellulosum strains in nature.</title>
        <authorList>
            <person name="Han K."/>
            <person name="Peng R."/>
            <person name="Blom J."/>
            <person name="Li Y.-Z."/>
        </authorList>
    </citation>
    <scope>NUCLEOTIDE SEQUENCE [LARGE SCALE GENOMIC DNA]</scope>
    <source>
        <strain evidence="2 3">So0011-07</strain>
    </source>
</reference>
<feature type="region of interest" description="Disordered" evidence="1">
    <location>
        <begin position="30"/>
        <end position="86"/>
    </location>
</feature>
<protein>
    <submittedName>
        <fullName evidence="2">Uncharacterized protein</fullName>
    </submittedName>
</protein>
<feature type="compositionally biased region" description="Polar residues" evidence="1">
    <location>
        <begin position="58"/>
        <end position="67"/>
    </location>
</feature>
<proteinExistence type="predicted"/>
<dbReference type="Proteomes" id="UP000075635">
    <property type="component" value="Unassembled WGS sequence"/>
</dbReference>
<organism evidence="2 3">
    <name type="scientific">Sorangium cellulosum</name>
    <name type="common">Polyangium cellulosum</name>
    <dbReference type="NCBI Taxonomy" id="56"/>
    <lineage>
        <taxon>Bacteria</taxon>
        <taxon>Pseudomonadati</taxon>
        <taxon>Myxococcota</taxon>
        <taxon>Polyangia</taxon>
        <taxon>Polyangiales</taxon>
        <taxon>Polyangiaceae</taxon>
        <taxon>Sorangium</taxon>
    </lineage>
</organism>
<sequence length="150" mass="15618">MSSPGYARRTASMIGRKLAARGVVTQLRSSTPTLSISAPPSRATAAHVSKNRRYDSAQRAQPASSPGSICARHSPLSTQRCGTSSTLSPRACACAIAASTLRRFSWKGASKTRSTPVPLPSHTRPNGVRLIQVAPMAAASSIARPLAAVP</sequence>
<evidence type="ECO:0000313" key="2">
    <source>
        <dbReference type="EMBL" id="KYF70504.1"/>
    </source>
</evidence>
<dbReference type="AlphaFoldDB" id="A0A150QRC9"/>